<sequence>MRFSITLLAFILIALVLASPLPANKDSVDKDSEQNGKSSSKSSSDSASASASDNSDKNDKSDKSDKSGKKGSKSKAAASDGGASVLSSQSYSDLQISDGKAGSAEQEAAAKFQGLDKGDLSKVSDADVKLIKGIHDVAEKAEVEAFNPAIEKATGDDLKAMKIGKTKNKVLKTSATVLALEIQEAKGQKVDPAKMAKEKAKKAKNISLDKAAAGQASKGVTIDGTS</sequence>
<feature type="compositionally biased region" description="Polar residues" evidence="1">
    <location>
        <begin position="85"/>
        <end position="95"/>
    </location>
</feature>
<feature type="compositionally biased region" description="Low complexity" evidence="1">
    <location>
        <begin position="35"/>
        <end position="53"/>
    </location>
</feature>
<feature type="signal peptide" evidence="2">
    <location>
        <begin position="1"/>
        <end position="18"/>
    </location>
</feature>
<proteinExistence type="predicted"/>
<evidence type="ECO:0000313" key="3">
    <source>
        <dbReference type="EMBL" id="POS83889.1"/>
    </source>
</evidence>
<feature type="compositionally biased region" description="Low complexity" evidence="1">
    <location>
        <begin position="74"/>
        <end position="84"/>
    </location>
</feature>
<gene>
    <name evidence="3" type="ORF">EPUL_005260</name>
</gene>
<reference evidence="3 4" key="1">
    <citation type="submission" date="2017-10" db="EMBL/GenBank/DDBJ databases">
        <title>Development of genomic resources for the powdery mildew, Erysiphe pulchra.</title>
        <authorList>
            <person name="Wadl P.A."/>
            <person name="Mack B.M."/>
            <person name="Moore G."/>
            <person name="Beltz S.B."/>
        </authorList>
    </citation>
    <scope>NUCLEOTIDE SEQUENCE [LARGE SCALE GENOMIC DNA]</scope>
    <source>
        <strain evidence="3">Cflorida</strain>
    </source>
</reference>
<name>A0A2S4PPD0_9PEZI</name>
<dbReference type="PANTHER" id="PTHR38849">
    <property type="entry name" value="SMALL SECRETED PROTEIN"/>
    <property type="match status" value="1"/>
</dbReference>
<dbReference type="Proteomes" id="UP000237438">
    <property type="component" value="Unassembled WGS sequence"/>
</dbReference>
<keyword evidence="2" id="KW-0732">Signal</keyword>
<dbReference type="SMR" id="A0A2S4PPD0"/>
<evidence type="ECO:0000313" key="4">
    <source>
        <dbReference type="Proteomes" id="UP000237438"/>
    </source>
</evidence>
<comment type="caution">
    <text evidence="3">The sequence shown here is derived from an EMBL/GenBank/DDBJ whole genome shotgun (WGS) entry which is preliminary data.</text>
</comment>
<keyword evidence="4" id="KW-1185">Reference proteome</keyword>
<evidence type="ECO:0000256" key="2">
    <source>
        <dbReference type="SAM" id="SignalP"/>
    </source>
</evidence>
<dbReference type="OrthoDB" id="2151417at2759"/>
<feature type="region of interest" description="Disordered" evidence="1">
    <location>
        <begin position="23"/>
        <end position="116"/>
    </location>
</feature>
<dbReference type="PANTHER" id="PTHR38849:SF1">
    <property type="entry name" value="SMALL SECRETED PROTEIN"/>
    <property type="match status" value="1"/>
</dbReference>
<feature type="chain" id="PRO_5015447670" description="Small secreted protein" evidence="2">
    <location>
        <begin position="19"/>
        <end position="226"/>
    </location>
</feature>
<accession>A0A2S4PPD0</accession>
<protein>
    <recommendedName>
        <fullName evidence="5">Small secreted protein</fullName>
    </recommendedName>
</protein>
<dbReference type="AlphaFoldDB" id="A0A2S4PPD0"/>
<organism evidence="3 4">
    <name type="scientific">Erysiphe pulchra</name>
    <dbReference type="NCBI Taxonomy" id="225359"/>
    <lineage>
        <taxon>Eukaryota</taxon>
        <taxon>Fungi</taxon>
        <taxon>Dikarya</taxon>
        <taxon>Ascomycota</taxon>
        <taxon>Pezizomycotina</taxon>
        <taxon>Leotiomycetes</taxon>
        <taxon>Erysiphales</taxon>
        <taxon>Erysiphaceae</taxon>
        <taxon>Erysiphe</taxon>
    </lineage>
</organism>
<evidence type="ECO:0008006" key="5">
    <source>
        <dbReference type="Google" id="ProtNLM"/>
    </source>
</evidence>
<dbReference type="EMBL" id="PEDP01001291">
    <property type="protein sequence ID" value="POS83889.1"/>
    <property type="molecule type" value="Genomic_DNA"/>
</dbReference>
<evidence type="ECO:0000256" key="1">
    <source>
        <dbReference type="SAM" id="MobiDB-lite"/>
    </source>
</evidence>
<feature type="compositionally biased region" description="Basic and acidic residues" evidence="1">
    <location>
        <begin position="54"/>
        <end position="68"/>
    </location>
</feature>